<dbReference type="AlphaFoldDB" id="A0A9D4ZK27"/>
<dbReference type="EMBL" id="JABFUD020000008">
    <property type="protein sequence ID" value="KAI5076747.1"/>
    <property type="molecule type" value="Genomic_DNA"/>
</dbReference>
<sequence length="82" mass="8382">MPRRQLLTLGGLVSIVAGPLEVYGACPTFSSLVRQLLMVAGLISIMTAPGEVYGACPTFRGLISLSDVVSIVVGIGSALACC</sequence>
<proteinExistence type="predicted"/>
<accession>A0A9D4ZK27</accession>
<name>A0A9D4ZK27_ADICA</name>
<gene>
    <name evidence="1" type="ORF">GOP47_0008812</name>
</gene>
<reference evidence="1" key="1">
    <citation type="submission" date="2021-01" db="EMBL/GenBank/DDBJ databases">
        <title>Adiantum capillus-veneris genome.</title>
        <authorList>
            <person name="Fang Y."/>
            <person name="Liao Q."/>
        </authorList>
    </citation>
    <scope>NUCLEOTIDE SEQUENCE</scope>
    <source>
        <strain evidence="1">H3</strain>
        <tissue evidence="1">Leaf</tissue>
    </source>
</reference>
<protein>
    <submittedName>
        <fullName evidence="1">Uncharacterized protein</fullName>
    </submittedName>
</protein>
<keyword evidence="2" id="KW-1185">Reference proteome</keyword>
<evidence type="ECO:0000313" key="2">
    <source>
        <dbReference type="Proteomes" id="UP000886520"/>
    </source>
</evidence>
<dbReference type="Proteomes" id="UP000886520">
    <property type="component" value="Chromosome 8"/>
</dbReference>
<evidence type="ECO:0000313" key="1">
    <source>
        <dbReference type="EMBL" id="KAI5076747.1"/>
    </source>
</evidence>
<organism evidence="1 2">
    <name type="scientific">Adiantum capillus-veneris</name>
    <name type="common">Maidenhair fern</name>
    <dbReference type="NCBI Taxonomy" id="13818"/>
    <lineage>
        <taxon>Eukaryota</taxon>
        <taxon>Viridiplantae</taxon>
        <taxon>Streptophyta</taxon>
        <taxon>Embryophyta</taxon>
        <taxon>Tracheophyta</taxon>
        <taxon>Polypodiopsida</taxon>
        <taxon>Polypodiidae</taxon>
        <taxon>Polypodiales</taxon>
        <taxon>Pteridineae</taxon>
        <taxon>Pteridaceae</taxon>
        <taxon>Vittarioideae</taxon>
        <taxon>Adiantum</taxon>
    </lineage>
</organism>
<comment type="caution">
    <text evidence="1">The sequence shown here is derived from an EMBL/GenBank/DDBJ whole genome shotgun (WGS) entry which is preliminary data.</text>
</comment>